<dbReference type="Proteomes" id="UP000663829">
    <property type="component" value="Unassembled WGS sequence"/>
</dbReference>
<reference evidence="4" key="1">
    <citation type="submission" date="2021-02" db="EMBL/GenBank/DDBJ databases">
        <authorList>
            <person name="Nowell W R."/>
        </authorList>
    </citation>
    <scope>NUCLEOTIDE SEQUENCE</scope>
</reference>
<evidence type="ECO:0000313" key="4">
    <source>
        <dbReference type="EMBL" id="CAF0892268.1"/>
    </source>
</evidence>
<dbReference type="InterPro" id="IPR011990">
    <property type="entry name" value="TPR-like_helical_dom_sf"/>
</dbReference>
<dbReference type="EMBL" id="CAJOBA010000053">
    <property type="protein sequence ID" value="CAF3498967.1"/>
    <property type="molecule type" value="Genomic_DNA"/>
</dbReference>
<dbReference type="Proteomes" id="UP000677228">
    <property type="component" value="Unassembled WGS sequence"/>
</dbReference>
<protein>
    <submittedName>
        <fullName evidence="4">Uncharacterized protein</fullName>
    </submittedName>
</protein>
<organism evidence="4 7">
    <name type="scientific">Didymodactylos carnosus</name>
    <dbReference type="NCBI Taxonomy" id="1234261"/>
    <lineage>
        <taxon>Eukaryota</taxon>
        <taxon>Metazoa</taxon>
        <taxon>Spiralia</taxon>
        <taxon>Gnathifera</taxon>
        <taxon>Rotifera</taxon>
        <taxon>Eurotatoria</taxon>
        <taxon>Bdelloidea</taxon>
        <taxon>Philodinida</taxon>
        <taxon>Philodinidae</taxon>
        <taxon>Didymodactylos</taxon>
    </lineage>
</organism>
<gene>
    <name evidence="4" type="ORF">GPM918_LOCUS8186</name>
    <name evidence="3" type="ORF">OVA965_LOCUS404</name>
    <name evidence="6" type="ORF">SRO942_LOCUS8186</name>
    <name evidence="5" type="ORF">TMI583_LOCUS404</name>
</gene>
<dbReference type="SUPFAM" id="SSF48452">
    <property type="entry name" value="TPR-like"/>
    <property type="match status" value="1"/>
</dbReference>
<dbReference type="Proteomes" id="UP000681722">
    <property type="component" value="Unassembled WGS sequence"/>
</dbReference>
<keyword evidence="2" id="KW-0802">TPR repeat</keyword>
<comment type="caution">
    <text evidence="4">The sequence shown here is derived from an EMBL/GenBank/DDBJ whole genome shotgun (WGS) entry which is preliminary data.</text>
</comment>
<sequence length="172" mass="19350">MQLISIPNHPQTAQTHLTIGIAFALGLQYGNTNDNDDRSMYHYEKALAIYEKNSSHFDVARTLQLIGTDYGQRAMYNLSMSRYKKALSLRLNYYAKNDLDLATLYHSIGSTYEDGFQAYTEALNNYEKALVHFTAASLPPDDSKLIETENDINRVKELISSTVSSPSGPLDQ</sequence>
<evidence type="ECO:0000256" key="2">
    <source>
        <dbReference type="ARBA" id="ARBA00022803"/>
    </source>
</evidence>
<dbReference type="Proteomes" id="UP000682733">
    <property type="component" value="Unassembled WGS sequence"/>
</dbReference>
<evidence type="ECO:0000313" key="7">
    <source>
        <dbReference type="Proteomes" id="UP000663829"/>
    </source>
</evidence>
<evidence type="ECO:0000313" key="6">
    <source>
        <dbReference type="EMBL" id="CAF3676299.1"/>
    </source>
</evidence>
<dbReference type="EMBL" id="CAJOBC010001399">
    <property type="protein sequence ID" value="CAF3676299.1"/>
    <property type="molecule type" value="Genomic_DNA"/>
</dbReference>
<dbReference type="OrthoDB" id="10617879at2759"/>
<dbReference type="EMBL" id="CAJNOQ010001399">
    <property type="protein sequence ID" value="CAF0892268.1"/>
    <property type="molecule type" value="Genomic_DNA"/>
</dbReference>
<evidence type="ECO:0000313" key="3">
    <source>
        <dbReference type="EMBL" id="CAF0725634.1"/>
    </source>
</evidence>
<name>A0A813Z1N8_9BILA</name>
<keyword evidence="1" id="KW-0677">Repeat</keyword>
<accession>A0A813Z1N8</accession>
<dbReference type="AlphaFoldDB" id="A0A813Z1N8"/>
<keyword evidence="7" id="KW-1185">Reference proteome</keyword>
<evidence type="ECO:0000313" key="5">
    <source>
        <dbReference type="EMBL" id="CAF3498967.1"/>
    </source>
</evidence>
<dbReference type="EMBL" id="CAJNOK010000053">
    <property type="protein sequence ID" value="CAF0725634.1"/>
    <property type="molecule type" value="Genomic_DNA"/>
</dbReference>
<dbReference type="PANTHER" id="PTHR45641:SF1">
    <property type="entry name" value="AAA+ ATPASE DOMAIN-CONTAINING PROTEIN"/>
    <property type="match status" value="1"/>
</dbReference>
<dbReference type="PANTHER" id="PTHR45641">
    <property type="entry name" value="TETRATRICOPEPTIDE REPEAT PROTEIN (AFU_ORTHOLOGUE AFUA_6G03870)"/>
    <property type="match status" value="1"/>
</dbReference>
<proteinExistence type="predicted"/>
<dbReference type="Gene3D" id="1.25.40.10">
    <property type="entry name" value="Tetratricopeptide repeat domain"/>
    <property type="match status" value="1"/>
</dbReference>
<evidence type="ECO:0000256" key="1">
    <source>
        <dbReference type="ARBA" id="ARBA00022737"/>
    </source>
</evidence>